<proteinExistence type="predicted"/>
<feature type="compositionally biased region" description="Low complexity" evidence="1">
    <location>
        <begin position="95"/>
        <end position="118"/>
    </location>
</feature>
<keyword evidence="3" id="KW-1185">Reference proteome</keyword>
<organism evidence="2 3">
    <name type="scientific">Clunio marinus</name>
    <dbReference type="NCBI Taxonomy" id="568069"/>
    <lineage>
        <taxon>Eukaryota</taxon>
        <taxon>Metazoa</taxon>
        <taxon>Ecdysozoa</taxon>
        <taxon>Arthropoda</taxon>
        <taxon>Hexapoda</taxon>
        <taxon>Insecta</taxon>
        <taxon>Pterygota</taxon>
        <taxon>Neoptera</taxon>
        <taxon>Endopterygota</taxon>
        <taxon>Diptera</taxon>
        <taxon>Nematocera</taxon>
        <taxon>Chironomoidea</taxon>
        <taxon>Chironomidae</taxon>
        <taxon>Clunio</taxon>
    </lineage>
</organism>
<feature type="compositionally biased region" description="Polar residues" evidence="1">
    <location>
        <begin position="76"/>
        <end position="94"/>
    </location>
</feature>
<gene>
    <name evidence="2" type="ORF">CLUMA_CG006053</name>
</gene>
<accession>A0A1J1HWP1</accession>
<name>A0A1J1HWP1_9DIPT</name>
<dbReference type="AlphaFoldDB" id="A0A1J1HWP1"/>
<reference evidence="2 3" key="1">
    <citation type="submission" date="2015-04" db="EMBL/GenBank/DDBJ databases">
        <authorList>
            <person name="Syromyatnikov M.Y."/>
            <person name="Popov V.N."/>
        </authorList>
    </citation>
    <scope>NUCLEOTIDE SEQUENCE [LARGE SCALE GENOMIC DNA]</scope>
</reference>
<feature type="region of interest" description="Disordered" evidence="1">
    <location>
        <begin position="76"/>
        <end position="118"/>
    </location>
</feature>
<sequence length="153" mass="17473">MMNTTTTTTTTTTTPTTTTKVTYKPVLYHQPTKLEEICRKLVYYPLLAKLAKWKGICPFIPYPHQYQIKVTQKPTKANNYRKTSRRNSLPSRIYSSSTSITTTTTSSPPPTTNNNNNNIDLKVDFKVTTQKSALIYRNKISSKIDFNLSIKSR</sequence>
<evidence type="ECO:0000256" key="1">
    <source>
        <dbReference type="SAM" id="MobiDB-lite"/>
    </source>
</evidence>
<evidence type="ECO:0000313" key="3">
    <source>
        <dbReference type="Proteomes" id="UP000183832"/>
    </source>
</evidence>
<protein>
    <submittedName>
        <fullName evidence="2">CLUMA_CG006053, isoform A</fullName>
    </submittedName>
</protein>
<dbReference type="EMBL" id="CVRI01000029">
    <property type="protein sequence ID" value="CRK92488.1"/>
    <property type="molecule type" value="Genomic_DNA"/>
</dbReference>
<evidence type="ECO:0000313" key="2">
    <source>
        <dbReference type="EMBL" id="CRK92488.1"/>
    </source>
</evidence>
<dbReference type="Proteomes" id="UP000183832">
    <property type="component" value="Unassembled WGS sequence"/>
</dbReference>